<evidence type="ECO:0000313" key="3">
    <source>
        <dbReference type="Proteomes" id="UP000235672"/>
    </source>
</evidence>
<sequence length="185" mass="20657">MYSLSALSTKVHDIGLEDVMPRRLLFLGGLEGADVKLTLIDKTTKYLEYFALSHCWGGFETLRAARDNLESLKSGIKHEDLPKTFIEAKYEARRMVLVYGNAVCTPMAMDSLNSNGGLFDISPSEENILTSRAWVMQERMISPRALIFSKEGARWECRTHDSTSISPSLVLRPSPPPGQPSTHPK</sequence>
<accession>A0A2J6QLC1</accession>
<evidence type="ECO:0000256" key="1">
    <source>
        <dbReference type="SAM" id="MobiDB-lite"/>
    </source>
</evidence>
<dbReference type="PANTHER" id="PTHR33112">
    <property type="entry name" value="DOMAIN PROTEIN, PUTATIVE-RELATED"/>
    <property type="match status" value="1"/>
</dbReference>
<dbReference type="Proteomes" id="UP000235672">
    <property type="component" value="Unassembled WGS sequence"/>
</dbReference>
<dbReference type="EMBL" id="KZ613466">
    <property type="protein sequence ID" value="PMD27083.1"/>
    <property type="molecule type" value="Genomic_DNA"/>
</dbReference>
<evidence type="ECO:0008006" key="4">
    <source>
        <dbReference type="Google" id="ProtNLM"/>
    </source>
</evidence>
<proteinExistence type="predicted"/>
<dbReference type="PANTHER" id="PTHR33112:SF10">
    <property type="entry name" value="TOL"/>
    <property type="match status" value="1"/>
</dbReference>
<reference evidence="2 3" key="1">
    <citation type="submission" date="2016-05" db="EMBL/GenBank/DDBJ databases">
        <title>A degradative enzymes factory behind the ericoid mycorrhizal symbiosis.</title>
        <authorList>
            <consortium name="DOE Joint Genome Institute"/>
            <person name="Martino E."/>
            <person name="Morin E."/>
            <person name="Grelet G."/>
            <person name="Kuo A."/>
            <person name="Kohler A."/>
            <person name="Daghino S."/>
            <person name="Barry K."/>
            <person name="Choi C."/>
            <person name="Cichocki N."/>
            <person name="Clum A."/>
            <person name="Copeland A."/>
            <person name="Hainaut M."/>
            <person name="Haridas S."/>
            <person name="Labutti K."/>
            <person name="Lindquist E."/>
            <person name="Lipzen A."/>
            <person name="Khouja H.-R."/>
            <person name="Murat C."/>
            <person name="Ohm R."/>
            <person name="Olson A."/>
            <person name="Spatafora J."/>
            <person name="Veneault-Fourrey C."/>
            <person name="Henrissat B."/>
            <person name="Grigoriev I."/>
            <person name="Martin F."/>
            <person name="Perotto S."/>
        </authorList>
    </citation>
    <scope>NUCLEOTIDE SEQUENCE [LARGE SCALE GENOMIC DNA]</scope>
    <source>
        <strain evidence="2 3">UAMH 7357</strain>
    </source>
</reference>
<name>A0A2J6QLC1_9HELO</name>
<gene>
    <name evidence="2" type="ORF">NA56DRAFT_743441</name>
</gene>
<organism evidence="2 3">
    <name type="scientific">Hyaloscypha hepaticicola</name>
    <dbReference type="NCBI Taxonomy" id="2082293"/>
    <lineage>
        <taxon>Eukaryota</taxon>
        <taxon>Fungi</taxon>
        <taxon>Dikarya</taxon>
        <taxon>Ascomycota</taxon>
        <taxon>Pezizomycotina</taxon>
        <taxon>Leotiomycetes</taxon>
        <taxon>Helotiales</taxon>
        <taxon>Hyaloscyphaceae</taxon>
        <taxon>Hyaloscypha</taxon>
    </lineage>
</organism>
<dbReference type="AlphaFoldDB" id="A0A2J6QLC1"/>
<keyword evidence="3" id="KW-1185">Reference proteome</keyword>
<protein>
    <recommendedName>
        <fullName evidence="4">Heterokaryon incompatibility domain-containing protein</fullName>
    </recommendedName>
</protein>
<evidence type="ECO:0000313" key="2">
    <source>
        <dbReference type="EMBL" id="PMD27083.1"/>
    </source>
</evidence>
<dbReference type="OrthoDB" id="3565231at2759"/>
<feature type="region of interest" description="Disordered" evidence="1">
    <location>
        <begin position="165"/>
        <end position="185"/>
    </location>
</feature>